<comment type="caution">
    <text evidence="2">The sequence shown here is derived from an EMBL/GenBank/DDBJ whole genome shotgun (WGS) entry which is preliminary data.</text>
</comment>
<feature type="transmembrane region" description="Helical" evidence="1">
    <location>
        <begin position="81"/>
        <end position="103"/>
    </location>
</feature>
<feature type="non-terminal residue" evidence="2">
    <location>
        <position position="189"/>
    </location>
</feature>
<protein>
    <submittedName>
        <fullName evidence="2">Uncharacterized protein</fullName>
    </submittedName>
</protein>
<sequence>LFQRFLHLNNSNIASYIEEDIHKLAKIENFKIKPMEVQQPNKLKNYSNKRGKRAVILSPISFSPLIWTLNNLNPVILSPAIFSPLILAPSILGPIILSPWLFVPLILTPRLLTPLILSPAALLYGTNDYCISFLAATIERFFLTSNSRYIRVIQRNRKWVILFAILMGILSKVTICLEFKGNQYLIILI</sequence>
<evidence type="ECO:0000313" key="3">
    <source>
        <dbReference type="Proteomes" id="UP000605970"/>
    </source>
</evidence>
<keyword evidence="1" id="KW-0812">Transmembrane</keyword>
<evidence type="ECO:0000313" key="2">
    <source>
        <dbReference type="EMBL" id="KAF7627152.1"/>
    </source>
</evidence>
<dbReference type="PANTHER" id="PTHR21523">
    <property type="match status" value="1"/>
</dbReference>
<keyword evidence="1" id="KW-1133">Transmembrane helix</keyword>
<reference evidence="2" key="1">
    <citation type="journal article" date="2020" name="Ecol. Evol.">
        <title>Genome structure and content of the rice root-knot nematode (Meloidogyne graminicola).</title>
        <authorList>
            <person name="Phan N.T."/>
            <person name="Danchin E.G.J."/>
            <person name="Klopp C."/>
            <person name="Perfus-Barbeoch L."/>
            <person name="Kozlowski D.K."/>
            <person name="Koutsovoulos G.D."/>
            <person name="Lopez-Roques C."/>
            <person name="Bouchez O."/>
            <person name="Zahm M."/>
            <person name="Besnard G."/>
            <person name="Bellafiore S."/>
        </authorList>
    </citation>
    <scope>NUCLEOTIDE SEQUENCE</scope>
    <source>
        <strain evidence="2">VN-18</strain>
    </source>
</reference>
<feature type="transmembrane region" description="Helical" evidence="1">
    <location>
        <begin position="51"/>
        <end position="69"/>
    </location>
</feature>
<gene>
    <name evidence="2" type="ORF">Mgra_00009580</name>
</gene>
<accession>A0A8S9ZDA5</accession>
<keyword evidence="3" id="KW-1185">Reference proteome</keyword>
<organism evidence="2 3">
    <name type="scientific">Meloidogyne graminicola</name>
    <dbReference type="NCBI Taxonomy" id="189291"/>
    <lineage>
        <taxon>Eukaryota</taxon>
        <taxon>Metazoa</taxon>
        <taxon>Ecdysozoa</taxon>
        <taxon>Nematoda</taxon>
        <taxon>Chromadorea</taxon>
        <taxon>Rhabditida</taxon>
        <taxon>Tylenchina</taxon>
        <taxon>Tylenchomorpha</taxon>
        <taxon>Tylenchoidea</taxon>
        <taxon>Meloidogynidae</taxon>
        <taxon>Meloidogyninae</taxon>
        <taxon>Meloidogyne</taxon>
    </lineage>
</organism>
<name>A0A8S9ZDA5_9BILA</name>
<dbReference type="PANTHER" id="PTHR21523:SF37">
    <property type="entry name" value="MLT-TEN (MLT-10) RELATED"/>
    <property type="match status" value="1"/>
</dbReference>
<feature type="transmembrane region" description="Helical" evidence="1">
    <location>
        <begin position="158"/>
        <end position="179"/>
    </location>
</feature>
<keyword evidence="1" id="KW-0472">Membrane</keyword>
<dbReference type="Proteomes" id="UP000605970">
    <property type="component" value="Unassembled WGS sequence"/>
</dbReference>
<dbReference type="OrthoDB" id="5917548at2759"/>
<dbReference type="EMBL" id="JABEBT010000165">
    <property type="protein sequence ID" value="KAF7627152.1"/>
    <property type="molecule type" value="Genomic_DNA"/>
</dbReference>
<dbReference type="AlphaFoldDB" id="A0A8S9ZDA5"/>
<evidence type="ECO:0000256" key="1">
    <source>
        <dbReference type="SAM" id="Phobius"/>
    </source>
</evidence>
<feature type="transmembrane region" description="Helical" evidence="1">
    <location>
        <begin position="115"/>
        <end position="138"/>
    </location>
</feature>
<proteinExistence type="predicted"/>